<dbReference type="AlphaFoldDB" id="A0A0D2BRE6"/>
<feature type="compositionally biased region" description="Low complexity" evidence="1">
    <location>
        <begin position="81"/>
        <end position="95"/>
    </location>
</feature>
<gene>
    <name evidence="2" type="ORF">PV06_08559</name>
</gene>
<dbReference type="OrthoDB" id="4145537at2759"/>
<evidence type="ECO:0000256" key="1">
    <source>
        <dbReference type="SAM" id="MobiDB-lite"/>
    </source>
</evidence>
<dbReference type="VEuPathDB" id="FungiDB:PV06_08559"/>
<protein>
    <recommendedName>
        <fullName evidence="4">Transcription factor domain-containing protein</fullName>
    </recommendedName>
</protein>
<evidence type="ECO:0000313" key="2">
    <source>
        <dbReference type="EMBL" id="KIW40002.1"/>
    </source>
</evidence>
<dbReference type="HOGENOM" id="CLU_039855_0_0_1"/>
<reference evidence="2 3" key="1">
    <citation type="submission" date="2015-01" db="EMBL/GenBank/DDBJ databases">
        <title>The Genome Sequence of Exophiala oligosperma CBS72588.</title>
        <authorList>
            <consortium name="The Broad Institute Genomics Platform"/>
            <person name="Cuomo C."/>
            <person name="de Hoog S."/>
            <person name="Gorbushina A."/>
            <person name="Stielow B."/>
            <person name="Teixiera M."/>
            <person name="Abouelleil A."/>
            <person name="Chapman S.B."/>
            <person name="Priest M."/>
            <person name="Young S.K."/>
            <person name="Wortman J."/>
            <person name="Nusbaum C."/>
            <person name="Birren B."/>
        </authorList>
    </citation>
    <scope>NUCLEOTIDE SEQUENCE [LARGE SCALE GENOMIC DNA]</scope>
    <source>
        <strain evidence="2 3">CBS 72588</strain>
    </source>
</reference>
<dbReference type="STRING" id="215243.A0A0D2BRE6"/>
<accession>A0A0D2BRE6</accession>
<organism evidence="2 3">
    <name type="scientific">Exophiala oligosperma</name>
    <dbReference type="NCBI Taxonomy" id="215243"/>
    <lineage>
        <taxon>Eukaryota</taxon>
        <taxon>Fungi</taxon>
        <taxon>Dikarya</taxon>
        <taxon>Ascomycota</taxon>
        <taxon>Pezizomycotina</taxon>
        <taxon>Eurotiomycetes</taxon>
        <taxon>Chaetothyriomycetidae</taxon>
        <taxon>Chaetothyriales</taxon>
        <taxon>Herpotrichiellaceae</taxon>
        <taxon>Exophiala</taxon>
    </lineage>
</organism>
<feature type="region of interest" description="Disordered" evidence="1">
    <location>
        <begin position="60"/>
        <end position="95"/>
    </location>
</feature>
<evidence type="ECO:0008006" key="4">
    <source>
        <dbReference type="Google" id="ProtNLM"/>
    </source>
</evidence>
<evidence type="ECO:0000313" key="3">
    <source>
        <dbReference type="Proteomes" id="UP000053342"/>
    </source>
</evidence>
<dbReference type="GeneID" id="27360633"/>
<dbReference type="RefSeq" id="XP_016260218.1">
    <property type="nucleotide sequence ID" value="XM_016409910.1"/>
</dbReference>
<name>A0A0D2BRE6_9EURO</name>
<sequence length="526" mass="59519">MSVVLMPTSELEYVPKYLFISDEKQPGTYKSHVMKEFLRKRNTIRRQKQLATRSQSRVLPWLRREDMKPQPQPTEAPAEDTSASPESSYVSSSAVTSPQASQWTNGSIATDDFSPTAFSTSCSTFSHHGLARLSTLESFSDICHERWDLLDYLFRNVLGQVSETGHFDNIAWPGSIMARHILERKSPSQVLLAISSLCRDHDAGHQQPTSETIALMLRGILLLKEQLQKSDGINGDSILTMTNLWTYEAVLGFDIVDNMTTQSTRANTAASLQSIQTHIDGLRRSITHMGGLNHLPPEAMWSVAWCVGSLPGYWAIDTRVIGGSSSDKICVDPGYHCSLTRLVDFLARIERLASSADFQPGILQEASFSLMKHSFLRLVQTATNQRTALKSMMRSTSMLSILLFAFDILLGGSNTNVQTPGNRQKELMRLQERLEQHNIDKEGSPQKTWQILMTEKEVPRVQLHPRAWPIVEMVNEIKHLNVSTIDSLSKQLTEWMFPQECGFIEEFRYERLMLQIHFELDGMRNV</sequence>
<dbReference type="Proteomes" id="UP000053342">
    <property type="component" value="Unassembled WGS sequence"/>
</dbReference>
<keyword evidence="3" id="KW-1185">Reference proteome</keyword>
<dbReference type="EMBL" id="KN847339">
    <property type="protein sequence ID" value="KIW40002.1"/>
    <property type="molecule type" value="Genomic_DNA"/>
</dbReference>
<proteinExistence type="predicted"/>